<dbReference type="GeneID" id="113468448"/>
<dbReference type="GO" id="GO:0008654">
    <property type="term" value="P:phospholipid biosynthetic process"/>
    <property type="evidence" value="ECO:0007669"/>
    <property type="project" value="TreeGrafter"/>
</dbReference>
<dbReference type="GO" id="GO:0010945">
    <property type="term" value="F:coenzyme A diphosphatase activity"/>
    <property type="evidence" value="ECO:0007669"/>
    <property type="project" value="InterPro"/>
</dbReference>
<organism evidence="9 10">
    <name type="scientific">Diaphorina citri</name>
    <name type="common">Asian citrus psyllid</name>
    <dbReference type="NCBI Taxonomy" id="121845"/>
    <lineage>
        <taxon>Eukaryota</taxon>
        <taxon>Metazoa</taxon>
        <taxon>Ecdysozoa</taxon>
        <taxon>Arthropoda</taxon>
        <taxon>Hexapoda</taxon>
        <taxon>Insecta</taxon>
        <taxon>Pterygota</taxon>
        <taxon>Neoptera</taxon>
        <taxon>Paraneoptera</taxon>
        <taxon>Hemiptera</taxon>
        <taxon>Sternorrhyncha</taxon>
        <taxon>Psylloidea</taxon>
        <taxon>Psyllidae</taxon>
        <taxon>Diaphorininae</taxon>
        <taxon>Diaphorina</taxon>
    </lineage>
</organism>
<feature type="transmembrane region" description="Helical" evidence="8">
    <location>
        <begin position="161"/>
        <end position="182"/>
    </location>
</feature>
<dbReference type="Proteomes" id="UP000079169">
    <property type="component" value="Unplaced"/>
</dbReference>
<evidence type="ECO:0000313" key="9">
    <source>
        <dbReference type="Proteomes" id="UP000079169"/>
    </source>
</evidence>
<dbReference type="PaxDb" id="121845-A0A3Q0IY49"/>
<keyword evidence="2 8" id="KW-0812">Transmembrane</keyword>
<dbReference type="KEGG" id="dci:113468448"/>
<evidence type="ECO:0000256" key="2">
    <source>
        <dbReference type="ARBA" id="ARBA00022692"/>
    </source>
</evidence>
<dbReference type="InterPro" id="IPR019388">
    <property type="entry name" value="FIT"/>
</dbReference>
<dbReference type="PANTHER" id="PTHR23129">
    <property type="entry name" value="ACYL-COENZYME A DIPHOSPHATASE FITM2"/>
    <property type="match status" value="1"/>
</dbReference>
<feature type="transmembrane region" description="Helical" evidence="8">
    <location>
        <begin position="46"/>
        <end position="64"/>
    </location>
</feature>
<dbReference type="Pfam" id="PF10261">
    <property type="entry name" value="FIT"/>
    <property type="match status" value="1"/>
</dbReference>
<dbReference type="GO" id="GO:0034389">
    <property type="term" value="P:lipid droplet organization"/>
    <property type="evidence" value="ECO:0007669"/>
    <property type="project" value="TreeGrafter"/>
</dbReference>
<name>A0A3Q0IY49_DIACI</name>
<protein>
    <submittedName>
        <fullName evidence="10">Uncharacterized protein LOC113468448</fullName>
    </submittedName>
</protein>
<dbReference type="AlphaFoldDB" id="A0A3Q0IY49"/>
<dbReference type="PANTHER" id="PTHR23129:SF0">
    <property type="entry name" value="ACYL-COENZYME A DIPHOSPHATASE FITM2"/>
    <property type="match status" value="1"/>
</dbReference>
<feature type="transmembrane region" description="Helical" evidence="8">
    <location>
        <begin position="16"/>
        <end position="39"/>
    </location>
</feature>
<evidence type="ECO:0000256" key="4">
    <source>
        <dbReference type="ARBA" id="ARBA00022824"/>
    </source>
</evidence>
<evidence type="ECO:0000256" key="5">
    <source>
        <dbReference type="ARBA" id="ARBA00022989"/>
    </source>
</evidence>
<evidence type="ECO:0000256" key="7">
    <source>
        <dbReference type="ARBA" id="ARBA00023136"/>
    </source>
</evidence>
<keyword evidence="7 8" id="KW-0472">Membrane</keyword>
<evidence type="ECO:0000256" key="6">
    <source>
        <dbReference type="ARBA" id="ARBA00023098"/>
    </source>
</evidence>
<proteinExistence type="predicted"/>
<keyword evidence="5 8" id="KW-1133">Transmembrane helix</keyword>
<evidence type="ECO:0000256" key="8">
    <source>
        <dbReference type="SAM" id="Phobius"/>
    </source>
</evidence>
<keyword evidence="4" id="KW-0256">Endoplasmic reticulum</keyword>
<dbReference type="RefSeq" id="XP_026681176.1">
    <property type="nucleotide sequence ID" value="XM_026825375.1"/>
</dbReference>
<feature type="transmembrane region" description="Helical" evidence="8">
    <location>
        <begin position="189"/>
        <end position="207"/>
    </location>
</feature>
<evidence type="ECO:0000256" key="1">
    <source>
        <dbReference type="ARBA" id="ARBA00004477"/>
    </source>
</evidence>
<keyword evidence="3" id="KW-0378">Hydrolase</keyword>
<keyword evidence="6" id="KW-0443">Lipid metabolism</keyword>
<dbReference type="GO" id="GO:0019915">
    <property type="term" value="P:lipid storage"/>
    <property type="evidence" value="ECO:0007669"/>
    <property type="project" value="InterPro"/>
</dbReference>
<evidence type="ECO:0000313" key="10">
    <source>
        <dbReference type="RefSeq" id="XP_026681176.1"/>
    </source>
</evidence>
<keyword evidence="9" id="KW-1185">Reference proteome</keyword>
<dbReference type="STRING" id="121845.A0A3Q0IY49"/>
<evidence type="ECO:0000256" key="3">
    <source>
        <dbReference type="ARBA" id="ARBA00022801"/>
    </source>
</evidence>
<gene>
    <name evidence="10" type="primary">LOC113468448</name>
</gene>
<accession>A0A3Q0IY49</accession>
<comment type="subcellular location">
    <subcellularLocation>
        <location evidence="1">Endoplasmic reticulum membrane</location>
        <topology evidence="1">Multi-pass membrane protein</topology>
    </subcellularLocation>
</comment>
<reference evidence="10" key="1">
    <citation type="submission" date="2025-08" db="UniProtKB">
        <authorList>
            <consortium name="RefSeq"/>
        </authorList>
    </citation>
    <scope>IDENTIFICATION</scope>
</reference>
<dbReference type="GO" id="GO:0005789">
    <property type="term" value="C:endoplasmic reticulum membrane"/>
    <property type="evidence" value="ECO:0007669"/>
    <property type="project" value="UniProtKB-SubCell"/>
</dbReference>
<sequence length="248" mass="28239">MVHFGNFQGFRRPVCFNFMGLCVLSIIWDMMILTTAMYYHSMIEKFVSGLIAIFTWFITYRGWFPMTGFPPVPGAGNFKYFERKNGAQVLTRVDYSCRTKPVSFTPVYFGVADIQTGLTSEKYSRSSNEKSGKFFQHLSLDEISGTEKNFQGFRRPVCFNFMGLCVLSIIWDMMILTTAMYYHSMIEKFVSGLIAIFTWFITYRGWFPMTGFPPVPGAGNFKYFERKNGGGAGSLFGFAANGVGKTKK</sequence>